<feature type="short sequence motif" description="'HIGH' region" evidence="14">
    <location>
        <begin position="57"/>
        <end position="67"/>
    </location>
</feature>
<sequence>MKVKDTLNLGKTKFPMRGNLPVREVERQNEWEENKVYEQRQKLNEGKPSFVLHDGPPYANGNIHMGHAMNKISKDFIVRSKSMMEFRTPYVPGWDTHGLPIEQQLKKAGVDRKALSVAEFREMCRQYALEQVDKQRKDFKRLGVAGEWDNPYLTLKPEYEAQQIRVFGKMAEKGLIYKGKKPVFWSWSSESALAEAEVEYHDVTSPSAFYGEQVVDGKGVLDKNTYMVVWTTTPWTIPASEGITIDATFDYAVVQHDDDERKYVLAADLVNADAELFGWNDVKIVKTVKGAELENVLCQHPFYPERKLVTMLGDFVTTDAGTGLVHTAPGFGEDDFNIGVKYGLDVYVPVDDKGYMTEDTGEDFAGLFYEDANEVSLKKLEEAGVLLKQMDYEHSYPFDWRTKKPIIFRATPQWFASVDKIRDQILGAINEVQFFPDWGQKRLYNMIRDRGDWVISRQRVWGVPLPIFYGEDGEAIMTKETIEHVAKLVEEHGSNIWFQREAKDLLPEGFTSEHSPNGKFTKETDIMDVWFDSGSSHQGVCAERDYLTYPADLYLEGSDQYRGWFNSSLITSVAYSGHAPYKQILSQGFTLDGKGRKMSKSLGNTIVPSEVIDKMGAEIIRLWVLSVDTSADVRVSMGSFQQIAESYRKFRNTVRFLLANTTDFDPAKDAVAFDEMESIDKYMTVLVNKFTKEILDAYANYEFMEIYKKLINFITTDLSAFYMDVAKDVVYIEAPDSKKRRSMQTVLYDVVVRLTKLMTPILPHTTEEIWKYLKEDEKYAQLSEMPEVKHFNNEEKLVDLWNRFMNLRSGVFKALEEARNEKLIGKSFEAHVDLYVSNGVQADLDALNANVRQALIVSALDVHPLSEAPENALKFNDEYAVVVEHAEGEVCPRCRMIKTDIGSDADLSTLCASCAEIVRENYPEALAEGLE</sequence>
<evidence type="ECO:0000256" key="4">
    <source>
        <dbReference type="ARBA" id="ARBA00022490"/>
    </source>
</evidence>
<dbReference type="InterPro" id="IPR033708">
    <property type="entry name" value="Anticodon_Ile_BEm"/>
</dbReference>
<comment type="subunit">
    <text evidence="3 14">Monomer.</text>
</comment>
<keyword evidence="10 14" id="KW-0648">Protein biosynthesis</keyword>
<keyword evidence="6 14" id="KW-0479">Metal-binding</keyword>
<dbReference type="EMBL" id="NBEY01000044">
    <property type="protein sequence ID" value="OQR25205.1"/>
    <property type="molecule type" value="Genomic_DNA"/>
</dbReference>
<dbReference type="GO" id="GO:0006428">
    <property type="term" value="P:isoleucyl-tRNA aminoacylation"/>
    <property type="evidence" value="ECO:0007669"/>
    <property type="project" value="UniProtKB-UniRule"/>
</dbReference>
<keyword evidence="11 14" id="KW-0030">Aminoacyl-tRNA synthetase</keyword>
<evidence type="ECO:0000259" key="17">
    <source>
        <dbReference type="Pfam" id="PF08264"/>
    </source>
</evidence>
<dbReference type="GO" id="GO:0005524">
    <property type="term" value="F:ATP binding"/>
    <property type="evidence" value="ECO:0007669"/>
    <property type="project" value="UniProtKB-UniRule"/>
</dbReference>
<dbReference type="SUPFAM" id="SSF50677">
    <property type="entry name" value="ValRS/IleRS/LeuRS editing domain"/>
    <property type="match status" value="1"/>
</dbReference>
<dbReference type="RefSeq" id="WP_003703339.1">
    <property type="nucleotide sequence ID" value="NZ_JUQA01000001.1"/>
</dbReference>
<dbReference type="InterPro" id="IPR013155">
    <property type="entry name" value="M/V/L/I-tRNA-synth_anticd-bd"/>
</dbReference>
<keyword evidence="5 14" id="KW-0436">Ligase</keyword>
<dbReference type="AlphaFoldDB" id="A0A1V9U0G7"/>
<comment type="domain">
    <text evidence="14">IleRS has two distinct active sites: one for aminoacylation and one for editing. The misactivated valine is translocated from the active site to the editing site, which sterically excludes the correctly activated isoleucine. The single editing site contains two valyl binding pockets, one specific for each substrate (Val-AMP or Val-tRNA(Ile)).</text>
</comment>
<protein>
    <recommendedName>
        <fullName evidence="14">Isoleucine--tRNA ligase</fullName>
        <ecNumber evidence="14">6.1.1.5</ecNumber>
    </recommendedName>
    <alternativeName>
        <fullName evidence="14">Isoleucyl-tRNA synthetase</fullName>
        <shortName evidence="14">IleRS</shortName>
    </alternativeName>
</protein>
<dbReference type="InterPro" id="IPR002300">
    <property type="entry name" value="aa-tRNA-synth_Ia"/>
</dbReference>
<comment type="function">
    <text evidence="12 14">Catalyzes the attachment of isoleucine to tRNA(Ile). As IleRS can inadvertently accommodate and process structurally similar amino acids such as valine, to avoid such errors it has two additional distinct tRNA(Ile)-dependent editing activities. One activity is designated as 'pretransfer' editing and involves the hydrolysis of activated Val-AMP. The other activity is designated 'posttransfer' editing and involves deacylation of mischarged Val-tRNA(Ile).</text>
</comment>
<keyword evidence="9 14" id="KW-0067">ATP-binding</keyword>
<dbReference type="GO" id="GO:0000049">
    <property type="term" value="F:tRNA binding"/>
    <property type="evidence" value="ECO:0007669"/>
    <property type="project" value="InterPro"/>
</dbReference>
<evidence type="ECO:0000256" key="1">
    <source>
        <dbReference type="ARBA" id="ARBA00004496"/>
    </source>
</evidence>
<dbReference type="Pfam" id="PF06827">
    <property type="entry name" value="zf-FPG_IleRS"/>
    <property type="match status" value="1"/>
</dbReference>
<dbReference type="InterPro" id="IPR002301">
    <property type="entry name" value="Ile-tRNA-ligase"/>
</dbReference>
<feature type="domain" description="Zinc finger FPG/IleRS-type" evidence="16">
    <location>
        <begin position="888"/>
        <end position="916"/>
    </location>
</feature>
<feature type="binding site" evidence="14">
    <location>
        <position position="911"/>
    </location>
    <ligand>
        <name>Zn(2+)</name>
        <dbReference type="ChEBI" id="CHEBI:29105"/>
    </ligand>
</feature>
<dbReference type="Gene3D" id="1.10.10.830">
    <property type="entry name" value="Ile-tRNA synthetase CP2 domain-like"/>
    <property type="match status" value="1"/>
</dbReference>
<dbReference type="EC" id="6.1.1.5" evidence="14"/>
<evidence type="ECO:0000256" key="5">
    <source>
        <dbReference type="ARBA" id="ARBA00022598"/>
    </source>
</evidence>
<dbReference type="HAMAP" id="MF_02002">
    <property type="entry name" value="Ile_tRNA_synth_type1"/>
    <property type="match status" value="1"/>
</dbReference>
<keyword evidence="8 14" id="KW-0862">Zinc</keyword>
<dbReference type="InterPro" id="IPR050081">
    <property type="entry name" value="Ile-tRNA_ligase"/>
</dbReference>
<dbReference type="FunFam" id="1.10.10.830:FF:000001">
    <property type="entry name" value="Isoleucine--tRNA ligase"/>
    <property type="match status" value="1"/>
</dbReference>
<evidence type="ECO:0000256" key="9">
    <source>
        <dbReference type="ARBA" id="ARBA00022840"/>
    </source>
</evidence>
<evidence type="ECO:0000313" key="19">
    <source>
        <dbReference type="Proteomes" id="UP000192353"/>
    </source>
</evidence>
<dbReference type="SUPFAM" id="SSF47323">
    <property type="entry name" value="Anticodon-binding domain of a subclass of class I aminoacyl-tRNA synthetases"/>
    <property type="match status" value="1"/>
</dbReference>
<dbReference type="FunFam" id="3.40.50.620:FF:000152">
    <property type="entry name" value="Isoleucine--tRNA ligase"/>
    <property type="match status" value="1"/>
</dbReference>
<dbReference type="InterPro" id="IPR014729">
    <property type="entry name" value="Rossmann-like_a/b/a_fold"/>
</dbReference>
<dbReference type="PANTHER" id="PTHR42765">
    <property type="entry name" value="SOLEUCYL-TRNA SYNTHETASE"/>
    <property type="match status" value="1"/>
</dbReference>
<dbReference type="PANTHER" id="PTHR42765:SF1">
    <property type="entry name" value="ISOLEUCINE--TRNA LIGASE, MITOCHONDRIAL"/>
    <property type="match status" value="1"/>
</dbReference>
<feature type="binding site" evidence="14">
    <location>
        <position position="600"/>
    </location>
    <ligand>
        <name>ATP</name>
        <dbReference type="ChEBI" id="CHEBI:30616"/>
    </ligand>
</feature>
<dbReference type="NCBIfam" id="TIGR00392">
    <property type="entry name" value="ileS"/>
    <property type="match status" value="1"/>
</dbReference>
<dbReference type="InterPro" id="IPR010663">
    <property type="entry name" value="Znf_FPG/IleRS"/>
</dbReference>
<feature type="short sequence motif" description="'KMSKS' region" evidence="14">
    <location>
        <begin position="597"/>
        <end position="601"/>
    </location>
</feature>
<dbReference type="Gene3D" id="3.40.50.620">
    <property type="entry name" value="HUPs"/>
    <property type="match status" value="2"/>
</dbReference>
<dbReference type="GO" id="GO:0002161">
    <property type="term" value="F:aminoacyl-tRNA deacylase activity"/>
    <property type="evidence" value="ECO:0007669"/>
    <property type="project" value="InterPro"/>
</dbReference>
<dbReference type="InterPro" id="IPR009080">
    <property type="entry name" value="tRNAsynth_Ia_anticodon-bd"/>
</dbReference>
<keyword evidence="4 14" id="KW-0963">Cytoplasm</keyword>
<reference evidence="18 19" key="1">
    <citation type="submission" date="2017-03" db="EMBL/GenBank/DDBJ databases">
        <title>Phylogenomics and comparative genomics of Lactobacillus salivarius, a mammalian gut commensal.</title>
        <authorList>
            <person name="Harris H.M."/>
        </authorList>
    </citation>
    <scope>NUCLEOTIDE SEQUENCE [LARGE SCALE GENOMIC DNA]</scope>
    <source>
        <strain evidence="18 19">AH4231</strain>
    </source>
</reference>
<evidence type="ECO:0000256" key="8">
    <source>
        <dbReference type="ARBA" id="ARBA00022833"/>
    </source>
</evidence>
<feature type="binding site" evidence="14">
    <location>
        <position position="894"/>
    </location>
    <ligand>
        <name>Zn(2+)</name>
        <dbReference type="ChEBI" id="CHEBI:29105"/>
    </ligand>
</feature>
<evidence type="ECO:0000256" key="11">
    <source>
        <dbReference type="ARBA" id="ARBA00023146"/>
    </source>
</evidence>
<feature type="domain" description="Aminoacyl-tRNA synthetase class Ia" evidence="15">
    <location>
        <begin position="28"/>
        <end position="636"/>
    </location>
</feature>
<comment type="catalytic activity">
    <reaction evidence="13 14">
        <text>tRNA(Ile) + L-isoleucine + ATP = L-isoleucyl-tRNA(Ile) + AMP + diphosphate</text>
        <dbReference type="Rhea" id="RHEA:11060"/>
        <dbReference type="Rhea" id="RHEA-COMP:9666"/>
        <dbReference type="Rhea" id="RHEA-COMP:9695"/>
        <dbReference type="ChEBI" id="CHEBI:30616"/>
        <dbReference type="ChEBI" id="CHEBI:33019"/>
        <dbReference type="ChEBI" id="CHEBI:58045"/>
        <dbReference type="ChEBI" id="CHEBI:78442"/>
        <dbReference type="ChEBI" id="CHEBI:78528"/>
        <dbReference type="ChEBI" id="CHEBI:456215"/>
        <dbReference type="EC" id="6.1.1.5"/>
    </reaction>
</comment>
<comment type="similarity">
    <text evidence="2 14">Belongs to the class-I aminoacyl-tRNA synthetase family. IleS type 1 subfamily.</text>
</comment>
<comment type="cofactor">
    <cofactor evidence="14">
        <name>Zn(2+)</name>
        <dbReference type="ChEBI" id="CHEBI:29105"/>
    </cofactor>
    <text evidence="14">Binds 1 zinc ion per subunit.</text>
</comment>
<gene>
    <name evidence="14" type="primary">ileS</name>
    <name evidence="18" type="ORF">B6U37_05575</name>
</gene>
<dbReference type="CDD" id="cd00818">
    <property type="entry name" value="IleRS_core"/>
    <property type="match status" value="1"/>
</dbReference>
<dbReference type="Pfam" id="PF00133">
    <property type="entry name" value="tRNA-synt_1"/>
    <property type="match status" value="1"/>
</dbReference>
<dbReference type="SUPFAM" id="SSF52374">
    <property type="entry name" value="Nucleotidylyl transferase"/>
    <property type="match status" value="1"/>
</dbReference>
<dbReference type="CDD" id="cd07960">
    <property type="entry name" value="Anticodon_Ia_Ile_BEm"/>
    <property type="match status" value="1"/>
</dbReference>
<evidence type="ECO:0000256" key="6">
    <source>
        <dbReference type="ARBA" id="ARBA00022723"/>
    </source>
</evidence>
<dbReference type="InterPro" id="IPR023585">
    <property type="entry name" value="Ile-tRNA-ligase_type1"/>
</dbReference>
<dbReference type="InterPro" id="IPR001412">
    <property type="entry name" value="aa-tRNA-synth_I_CS"/>
</dbReference>
<comment type="subcellular location">
    <subcellularLocation>
        <location evidence="1 14">Cytoplasm</location>
    </subcellularLocation>
</comment>
<dbReference type="Proteomes" id="UP000192353">
    <property type="component" value="Unassembled WGS sequence"/>
</dbReference>
<feature type="binding site" evidence="14">
    <location>
        <position position="891"/>
    </location>
    <ligand>
        <name>Zn(2+)</name>
        <dbReference type="ChEBI" id="CHEBI:29105"/>
    </ligand>
</feature>
<evidence type="ECO:0000259" key="15">
    <source>
        <dbReference type="Pfam" id="PF00133"/>
    </source>
</evidence>
<dbReference type="Gene3D" id="1.10.730.20">
    <property type="match status" value="1"/>
</dbReference>
<dbReference type="PRINTS" id="PR00984">
    <property type="entry name" value="TRNASYNTHILE"/>
</dbReference>
<evidence type="ECO:0000256" key="12">
    <source>
        <dbReference type="ARBA" id="ARBA00025217"/>
    </source>
</evidence>
<accession>A0A1V9U0G7</accession>
<keyword evidence="7 14" id="KW-0547">Nucleotide-binding</keyword>
<dbReference type="Pfam" id="PF08264">
    <property type="entry name" value="Anticodon_1"/>
    <property type="match status" value="1"/>
</dbReference>
<evidence type="ECO:0000256" key="10">
    <source>
        <dbReference type="ARBA" id="ARBA00022917"/>
    </source>
</evidence>
<dbReference type="FunFam" id="3.90.740.10:FF:000006">
    <property type="entry name" value="Isoleucine--tRNA ligase"/>
    <property type="match status" value="1"/>
</dbReference>
<evidence type="ECO:0000259" key="16">
    <source>
        <dbReference type="Pfam" id="PF06827"/>
    </source>
</evidence>
<dbReference type="InterPro" id="IPR009008">
    <property type="entry name" value="Val/Leu/Ile-tRNA-synth_edit"/>
</dbReference>
<dbReference type="GO" id="GO:0005829">
    <property type="term" value="C:cytosol"/>
    <property type="evidence" value="ECO:0007669"/>
    <property type="project" value="TreeGrafter"/>
</dbReference>
<evidence type="ECO:0000256" key="3">
    <source>
        <dbReference type="ARBA" id="ARBA00011245"/>
    </source>
</evidence>
<evidence type="ECO:0000256" key="13">
    <source>
        <dbReference type="ARBA" id="ARBA00048359"/>
    </source>
</evidence>
<dbReference type="PROSITE" id="PS00178">
    <property type="entry name" value="AA_TRNA_LIGASE_I"/>
    <property type="match status" value="1"/>
</dbReference>
<proteinExistence type="inferred from homology"/>
<evidence type="ECO:0000256" key="14">
    <source>
        <dbReference type="HAMAP-Rule" id="MF_02002"/>
    </source>
</evidence>
<evidence type="ECO:0000313" key="18">
    <source>
        <dbReference type="EMBL" id="OQR25205.1"/>
    </source>
</evidence>
<dbReference type="FunFam" id="1.10.730.20:FF:000001">
    <property type="entry name" value="Isoleucine--tRNA ligase"/>
    <property type="match status" value="1"/>
</dbReference>
<evidence type="ECO:0000256" key="2">
    <source>
        <dbReference type="ARBA" id="ARBA00006887"/>
    </source>
</evidence>
<organism evidence="18 19">
    <name type="scientific">Ligilactobacillus salivarius</name>
    <dbReference type="NCBI Taxonomy" id="1624"/>
    <lineage>
        <taxon>Bacteria</taxon>
        <taxon>Bacillati</taxon>
        <taxon>Bacillota</taxon>
        <taxon>Bacilli</taxon>
        <taxon>Lactobacillales</taxon>
        <taxon>Lactobacillaceae</taxon>
        <taxon>Ligilactobacillus</taxon>
    </lineage>
</organism>
<dbReference type="GO" id="GO:0004822">
    <property type="term" value="F:isoleucine-tRNA ligase activity"/>
    <property type="evidence" value="ECO:0007669"/>
    <property type="project" value="UniProtKB-UniRule"/>
</dbReference>
<feature type="binding site" evidence="14">
    <location>
        <position position="914"/>
    </location>
    <ligand>
        <name>Zn(2+)</name>
        <dbReference type="ChEBI" id="CHEBI:29105"/>
    </ligand>
</feature>
<dbReference type="GO" id="GO:0008270">
    <property type="term" value="F:zinc ion binding"/>
    <property type="evidence" value="ECO:0007669"/>
    <property type="project" value="UniProtKB-UniRule"/>
</dbReference>
<name>A0A1V9U0G7_9LACO</name>
<comment type="caution">
    <text evidence="18">The sequence shown here is derived from an EMBL/GenBank/DDBJ whole genome shotgun (WGS) entry which is preliminary data.</text>
</comment>
<feature type="binding site" evidence="14">
    <location>
        <position position="556"/>
    </location>
    <ligand>
        <name>L-isoleucyl-5'-AMP</name>
        <dbReference type="ChEBI" id="CHEBI:178002"/>
    </ligand>
</feature>
<feature type="domain" description="Methionyl/Valyl/Leucyl/Isoleucyl-tRNA synthetase anticodon-binding" evidence="17">
    <location>
        <begin position="680"/>
        <end position="832"/>
    </location>
</feature>
<evidence type="ECO:0000256" key="7">
    <source>
        <dbReference type="ARBA" id="ARBA00022741"/>
    </source>
</evidence>